<evidence type="ECO:0000313" key="1">
    <source>
        <dbReference type="EMBL" id="JAH94458.1"/>
    </source>
</evidence>
<accession>A0A0E9WYD9</accession>
<sequence length="85" mass="9743">MQINYITISICGYGQSKEYLRFWKPHILSPSCHSPPKLESWPIVMDSYEHTSRCSVGHVKMVFEAGIPNFLVTKSLTKIALHHVK</sequence>
<reference evidence="1" key="2">
    <citation type="journal article" date="2015" name="Fish Shellfish Immunol.">
        <title>Early steps in the European eel (Anguilla anguilla)-Vibrio vulnificus interaction in the gills: Role of the RtxA13 toxin.</title>
        <authorList>
            <person name="Callol A."/>
            <person name="Pajuelo D."/>
            <person name="Ebbesson L."/>
            <person name="Teles M."/>
            <person name="MacKenzie S."/>
            <person name="Amaro C."/>
        </authorList>
    </citation>
    <scope>NUCLEOTIDE SEQUENCE</scope>
</reference>
<proteinExistence type="predicted"/>
<name>A0A0E9WYD9_ANGAN</name>
<organism evidence="1">
    <name type="scientific">Anguilla anguilla</name>
    <name type="common">European freshwater eel</name>
    <name type="synonym">Muraena anguilla</name>
    <dbReference type="NCBI Taxonomy" id="7936"/>
    <lineage>
        <taxon>Eukaryota</taxon>
        <taxon>Metazoa</taxon>
        <taxon>Chordata</taxon>
        <taxon>Craniata</taxon>
        <taxon>Vertebrata</taxon>
        <taxon>Euteleostomi</taxon>
        <taxon>Actinopterygii</taxon>
        <taxon>Neopterygii</taxon>
        <taxon>Teleostei</taxon>
        <taxon>Anguilliformes</taxon>
        <taxon>Anguillidae</taxon>
        <taxon>Anguilla</taxon>
    </lineage>
</organism>
<protein>
    <submittedName>
        <fullName evidence="1">Uncharacterized protein</fullName>
    </submittedName>
</protein>
<dbReference type="AlphaFoldDB" id="A0A0E9WYD9"/>
<dbReference type="EMBL" id="GBXM01014119">
    <property type="protein sequence ID" value="JAH94458.1"/>
    <property type="molecule type" value="Transcribed_RNA"/>
</dbReference>
<reference evidence="1" key="1">
    <citation type="submission" date="2014-11" db="EMBL/GenBank/DDBJ databases">
        <authorList>
            <person name="Amaro Gonzalez C."/>
        </authorList>
    </citation>
    <scope>NUCLEOTIDE SEQUENCE</scope>
</reference>